<keyword evidence="1" id="KW-1133">Transmembrane helix</keyword>
<keyword evidence="1" id="KW-0812">Transmembrane</keyword>
<keyword evidence="1" id="KW-0472">Membrane</keyword>
<dbReference type="EMBL" id="CP053892">
    <property type="protein sequence ID" value="QKG25848.1"/>
    <property type="molecule type" value="Genomic_DNA"/>
</dbReference>
<protein>
    <submittedName>
        <fullName evidence="2">Uncharacterized protein</fullName>
    </submittedName>
</protein>
<evidence type="ECO:0000256" key="1">
    <source>
        <dbReference type="SAM" id="Phobius"/>
    </source>
</evidence>
<dbReference type="AlphaFoldDB" id="A0A7D4ATR8"/>
<feature type="transmembrane region" description="Helical" evidence="1">
    <location>
        <begin position="125"/>
        <end position="143"/>
    </location>
</feature>
<organism evidence="2 3">
    <name type="scientific">Actinomadura verrucosospora</name>
    <dbReference type="NCBI Taxonomy" id="46165"/>
    <lineage>
        <taxon>Bacteria</taxon>
        <taxon>Bacillati</taxon>
        <taxon>Actinomycetota</taxon>
        <taxon>Actinomycetes</taxon>
        <taxon>Streptosporangiales</taxon>
        <taxon>Thermomonosporaceae</taxon>
        <taxon>Actinomadura</taxon>
    </lineage>
</organism>
<accession>A0A7D4ATR8</accession>
<sequence length="174" mass="18243">MPGPISGATAMTWPSPRTASLRRTSACTARTATSRWRGWRALLLALLLAFALGTSPAYTWFAAPAHLVLVLGVWALYAAVLRFLPRRRAVGVTLIGAGVPLTVLGALVAALGLERALTLWNDQMALLPWGLSCLLGITAYLGIPTNLPLIAAGCGLALVVTGALLTGRRRHAPA</sequence>
<feature type="transmembrane region" description="Helical" evidence="1">
    <location>
        <begin position="41"/>
        <end position="60"/>
    </location>
</feature>
<feature type="transmembrane region" description="Helical" evidence="1">
    <location>
        <begin position="90"/>
        <end position="113"/>
    </location>
</feature>
<proteinExistence type="predicted"/>
<feature type="transmembrane region" description="Helical" evidence="1">
    <location>
        <begin position="67"/>
        <end position="84"/>
    </location>
</feature>
<reference evidence="2 3" key="1">
    <citation type="submission" date="2020-05" db="EMBL/GenBank/DDBJ databases">
        <title>Actinomadura verrucosospora NRRL-B18236 (PFL_A860) Genome sequencing and assembly.</title>
        <authorList>
            <person name="Samborskyy M."/>
        </authorList>
    </citation>
    <scope>NUCLEOTIDE SEQUENCE [LARGE SCALE GENOMIC DNA]</scope>
    <source>
        <strain evidence="2 3">NRRL:B18236</strain>
    </source>
</reference>
<gene>
    <name evidence="2" type="ORF">ACTIVE_7500</name>
</gene>
<evidence type="ECO:0000313" key="3">
    <source>
        <dbReference type="Proteomes" id="UP000501240"/>
    </source>
</evidence>
<name>A0A7D4ATR8_ACTVE</name>
<evidence type="ECO:0000313" key="2">
    <source>
        <dbReference type="EMBL" id="QKG25848.1"/>
    </source>
</evidence>
<keyword evidence="3" id="KW-1185">Reference proteome</keyword>
<dbReference type="Proteomes" id="UP000501240">
    <property type="component" value="Chromosome"/>
</dbReference>